<dbReference type="GO" id="GO:0042759">
    <property type="term" value="P:long-chain fatty acid biosynthetic process"/>
    <property type="evidence" value="ECO:0007669"/>
    <property type="project" value="TreeGrafter"/>
</dbReference>
<dbReference type="STRING" id="595528.A0A0D2U4K6"/>
<comment type="catalytic activity">
    <reaction evidence="2">
        <text>an N-acylsphing-4-enine + H2O = sphing-4-enine + a fatty acid</text>
        <dbReference type="Rhea" id="RHEA:20856"/>
        <dbReference type="ChEBI" id="CHEBI:15377"/>
        <dbReference type="ChEBI" id="CHEBI:28868"/>
        <dbReference type="ChEBI" id="CHEBI:52639"/>
        <dbReference type="ChEBI" id="CHEBI:57756"/>
        <dbReference type="EC" id="3.5.1.23"/>
    </reaction>
</comment>
<dbReference type="eggNOG" id="KOG2232">
    <property type="taxonomic scope" value="Eukaryota"/>
</dbReference>
<dbReference type="EC" id="3.5.1.23" evidence="2"/>
<evidence type="ECO:0000256" key="3">
    <source>
        <dbReference type="SAM" id="SignalP"/>
    </source>
</evidence>
<feature type="signal peptide" evidence="3">
    <location>
        <begin position="1"/>
        <end position="21"/>
    </location>
</feature>
<keyword evidence="6" id="KW-1185">Reference proteome</keyword>
<organism evidence="5 6">
    <name type="scientific">Capsaspora owczarzaki (strain ATCC 30864)</name>
    <dbReference type="NCBI Taxonomy" id="595528"/>
    <lineage>
        <taxon>Eukaryota</taxon>
        <taxon>Filasterea</taxon>
        <taxon>Capsaspora</taxon>
    </lineage>
</organism>
<dbReference type="InterPro" id="IPR006823">
    <property type="entry name" value="Ceramidase_alk"/>
</dbReference>
<evidence type="ECO:0000256" key="1">
    <source>
        <dbReference type="PIRSR" id="PIRSR606823-2"/>
    </source>
</evidence>
<evidence type="ECO:0000256" key="2">
    <source>
        <dbReference type="RuleBase" id="RU366019"/>
    </source>
</evidence>
<evidence type="ECO:0000259" key="4">
    <source>
        <dbReference type="Pfam" id="PF04734"/>
    </source>
</evidence>
<dbReference type="GO" id="GO:0005576">
    <property type="term" value="C:extracellular region"/>
    <property type="evidence" value="ECO:0007669"/>
    <property type="project" value="TreeGrafter"/>
</dbReference>
<evidence type="ECO:0000313" key="5">
    <source>
        <dbReference type="EMBL" id="KJE90076.1"/>
    </source>
</evidence>
<sequence>MTRTAAALLLVLACATAAALANPLHDAFSAPAGSVRAGVSKVDATMPIGVPLGGYNHGERRVPNWPLPIRTNYTYWMTPSVGHLDPTWAKALVIDDGNTKFCFATIDAIGSEGDLRKMAYDNAVSRGFTVPYGQFILSASHTHSGPAGISSSFLFEAAPAMDLKVAALQELMASHIADALVQAEQNLAPAQFGIGVGQLVGVTRNRRANISPYVTPTSIDPNLGVVRVDDQNGKPIATVFNYAMHGTCYGPSNMNSSGDIPGASCNAVEQAIGGVALFVNADAGDIDPTGESCQNFAGAVTIAQAVKSTRDSIVTATNITIAAAYAEVNFGDTDMNITLARFENCTSGGELDICTICAVIGCEYNAHLGPFYIETVPAFAGVRFTVNNVHTLLATLPGEPLLELGWQVRNDSAALGFDQMILAGYTNNHMGYFCTPNEYVIGGYESQLTLWGIDTAEKIRASVKQVAAQVAP</sequence>
<dbReference type="PANTHER" id="PTHR12670">
    <property type="entry name" value="CERAMIDASE"/>
    <property type="match status" value="1"/>
</dbReference>
<keyword evidence="2" id="KW-0746">Sphingolipid metabolism</keyword>
<dbReference type="GO" id="GO:0017040">
    <property type="term" value="F:N-acylsphingosine amidohydrolase activity"/>
    <property type="evidence" value="ECO:0007669"/>
    <property type="project" value="UniProtKB-UniRule"/>
</dbReference>
<name>A0A0D2U4K6_CAPO3</name>
<dbReference type="PANTHER" id="PTHR12670:SF1">
    <property type="entry name" value="NEUTRAL CERAMIDASE"/>
    <property type="match status" value="1"/>
</dbReference>
<dbReference type="GO" id="GO:0046514">
    <property type="term" value="P:ceramide catabolic process"/>
    <property type="evidence" value="ECO:0007669"/>
    <property type="project" value="InterPro"/>
</dbReference>
<feature type="binding site" evidence="1">
    <location>
        <position position="141"/>
    </location>
    <ligand>
        <name>Zn(2+)</name>
        <dbReference type="ChEBI" id="CHEBI:29105"/>
    </ligand>
</feature>
<keyword evidence="2" id="KW-0443">Lipid metabolism</keyword>
<comment type="similarity">
    <text evidence="2">Belongs to the neutral ceramidase family.</text>
</comment>
<dbReference type="OrthoDB" id="191371at2759"/>
<protein>
    <recommendedName>
        <fullName evidence="2">Neutral ceramidase</fullName>
        <ecNumber evidence="2">3.5.1.23</ecNumber>
    </recommendedName>
</protein>
<keyword evidence="2" id="KW-0378">Hydrolase</keyword>
<feature type="binding site" evidence="1">
    <location>
        <position position="245"/>
    </location>
    <ligand>
        <name>Zn(2+)</name>
        <dbReference type="ChEBI" id="CHEBI:29105"/>
    </ligand>
</feature>
<dbReference type="AlphaFoldDB" id="A0A0D2U4K6"/>
<reference evidence="6" key="1">
    <citation type="submission" date="2011-02" db="EMBL/GenBank/DDBJ databases">
        <title>The Genome Sequence of Capsaspora owczarzaki ATCC 30864.</title>
        <authorList>
            <person name="Russ C."/>
            <person name="Cuomo C."/>
            <person name="Burger G."/>
            <person name="Gray M.W."/>
            <person name="Holland P.W.H."/>
            <person name="King N."/>
            <person name="Lang F.B.F."/>
            <person name="Roger A.J."/>
            <person name="Ruiz-Trillo I."/>
            <person name="Young S.K."/>
            <person name="Zeng Q."/>
            <person name="Gargeya S."/>
            <person name="Alvarado L."/>
            <person name="Berlin A."/>
            <person name="Chapman S.B."/>
            <person name="Chen Z."/>
            <person name="Freedman E."/>
            <person name="Gellesch M."/>
            <person name="Goldberg J."/>
            <person name="Griggs A."/>
            <person name="Gujja S."/>
            <person name="Heilman E."/>
            <person name="Heiman D."/>
            <person name="Howarth C."/>
            <person name="Mehta T."/>
            <person name="Neiman D."/>
            <person name="Pearson M."/>
            <person name="Roberts A."/>
            <person name="Saif S."/>
            <person name="Shea T."/>
            <person name="Shenoy N."/>
            <person name="Sisk P."/>
            <person name="Stolte C."/>
            <person name="Sykes S."/>
            <person name="White J."/>
            <person name="Yandava C."/>
            <person name="Haas B."/>
            <person name="Nusbaum C."/>
            <person name="Birren B."/>
        </authorList>
    </citation>
    <scope>NUCLEOTIDE SEQUENCE</scope>
    <source>
        <strain evidence="6">ATCC 30864</strain>
    </source>
</reference>
<evidence type="ECO:0000313" key="6">
    <source>
        <dbReference type="Proteomes" id="UP000008743"/>
    </source>
</evidence>
<dbReference type="GO" id="GO:0046872">
    <property type="term" value="F:metal ion binding"/>
    <property type="evidence" value="ECO:0007669"/>
    <property type="project" value="UniProtKB-KW"/>
</dbReference>
<dbReference type="PhylomeDB" id="A0A0D2U4K6"/>
<feature type="chain" id="PRO_5002265417" description="Neutral ceramidase" evidence="3">
    <location>
        <begin position="22"/>
        <end position="472"/>
    </location>
</feature>
<keyword evidence="1" id="KW-0862">Zinc</keyword>
<keyword evidence="1" id="KW-0479">Metal-binding</keyword>
<dbReference type="InParanoid" id="A0A0D2U4K6"/>
<proteinExistence type="inferred from homology"/>
<comment type="cofactor">
    <cofactor evidence="1">
        <name>Zn(2+)</name>
        <dbReference type="ChEBI" id="CHEBI:29105"/>
    </cofactor>
    <text evidence="1">Binds 1 zinc ion per subunit.</text>
</comment>
<keyword evidence="3" id="KW-0732">Signal</keyword>
<dbReference type="OMA" id="NNHMGYF"/>
<dbReference type="Pfam" id="PF04734">
    <property type="entry name" value="Ceramidase_alk"/>
    <property type="match status" value="1"/>
</dbReference>
<dbReference type="InterPro" id="IPR031329">
    <property type="entry name" value="NEUT/ALK_ceramidase_N"/>
</dbReference>
<dbReference type="EMBL" id="KE346361">
    <property type="protein sequence ID" value="KJE90076.1"/>
    <property type="molecule type" value="Genomic_DNA"/>
</dbReference>
<feature type="domain" description="Neutral/alkaline non-lysosomal ceramidase N-terminal" evidence="4">
    <location>
        <begin position="87"/>
        <end position="343"/>
    </location>
</feature>
<dbReference type="GO" id="GO:0016020">
    <property type="term" value="C:membrane"/>
    <property type="evidence" value="ECO:0007669"/>
    <property type="project" value="GOC"/>
</dbReference>
<gene>
    <name evidence="5" type="ORF">CAOG_001451</name>
</gene>
<dbReference type="RefSeq" id="XP_004364319.1">
    <property type="nucleotide sequence ID" value="XM_004364262.2"/>
</dbReference>
<accession>A0A0D2U4K6</accession>
<dbReference type="GO" id="GO:0046512">
    <property type="term" value="P:sphingosine biosynthetic process"/>
    <property type="evidence" value="ECO:0007669"/>
    <property type="project" value="TreeGrafter"/>
</dbReference>
<dbReference type="Proteomes" id="UP000008743">
    <property type="component" value="Unassembled WGS sequence"/>
</dbReference>